<name>A0A9P6KKS9_9PLEO</name>
<feature type="domain" description="FAD-binding PCMH-type" evidence="7">
    <location>
        <begin position="71"/>
        <end position="244"/>
    </location>
</feature>
<comment type="similarity">
    <text evidence="2">Belongs to the oxygen-dependent FAD-linked oxidoreductase family.</text>
</comment>
<keyword evidence="3" id="KW-0285">Flavoprotein</keyword>
<dbReference type="InterPro" id="IPR016166">
    <property type="entry name" value="FAD-bd_PCMH"/>
</dbReference>
<protein>
    <submittedName>
        <fullName evidence="8">FAD/FMN-containing dehydrogenase</fullName>
    </submittedName>
</protein>
<evidence type="ECO:0000256" key="1">
    <source>
        <dbReference type="ARBA" id="ARBA00001974"/>
    </source>
</evidence>
<dbReference type="PROSITE" id="PS51387">
    <property type="entry name" value="FAD_PCMH"/>
    <property type="match status" value="1"/>
</dbReference>
<reference evidence="8" key="1">
    <citation type="journal article" date="2020" name="Mol. Plant Microbe Interact.">
        <title>Genome Sequence of the Biocontrol Agent Coniothyrium minitans strain Conio (IMI 134523).</title>
        <authorList>
            <person name="Patel D."/>
            <person name="Shittu T.A."/>
            <person name="Baroncelli R."/>
            <person name="Muthumeenakshi S."/>
            <person name="Osborne T.H."/>
            <person name="Janganan T.K."/>
            <person name="Sreenivasaprasad S."/>
        </authorList>
    </citation>
    <scope>NUCLEOTIDE SEQUENCE</scope>
    <source>
        <strain evidence="8">Conio</strain>
    </source>
</reference>
<feature type="region of interest" description="Disordered" evidence="6">
    <location>
        <begin position="1"/>
        <end position="22"/>
    </location>
</feature>
<evidence type="ECO:0000256" key="6">
    <source>
        <dbReference type="SAM" id="MobiDB-lite"/>
    </source>
</evidence>
<dbReference type="InterPro" id="IPR050416">
    <property type="entry name" value="FAD-linked_Oxidoreductase"/>
</dbReference>
<dbReference type="OrthoDB" id="415825at2759"/>
<dbReference type="PANTHER" id="PTHR42973">
    <property type="entry name" value="BINDING OXIDOREDUCTASE, PUTATIVE (AFU_ORTHOLOGUE AFUA_1G17690)-RELATED"/>
    <property type="match status" value="1"/>
</dbReference>
<gene>
    <name evidence="8" type="ORF">PMIN01_12095</name>
</gene>
<comment type="cofactor">
    <cofactor evidence="1">
        <name>FAD</name>
        <dbReference type="ChEBI" id="CHEBI:57692"/>
    </cofactor>
</comment>
<accession>A0A9P6KKS9</accession>
<dbReference type="SUPFAM" id="SSF56176">
    <property type="entry name" value="FAD-binding/transporter-associated domain-like"/>
    <property type="match status" value="1"/>
</dbReference>
<feature type="compositionally biased region" description="Polar residues" evidence="6">
    <location>
        <begin position="9"/>
        <end position="19"/>
    </location>
</feature>
<dbReference type="EMBL" id="WJXW01000015">
    <property type="protein sequence ID" value="KAF9730162.1"/>
    <property type="molecule type" value="Genomic_DNA"/>
</dbReference>
<keyword evidence="5" id="KW-0560">Oxidoreductase</keyword>
<evidence type="ECO:0000256" key="4">
    <source>
        <dbReference type="ARBA" id="ARBA00022827"/>
    </source>
</evidence>
<dbReference type="InterPro" id="IPR016169">
    <property type="entry name" value="FAD-bd_PCMH_sub2"/>
</dbReference>
<proteinExistence type="inferred from homology"/>
<evidence type="ECO:0000259" key="7">
    <source>
        <dbReference type="PROSITE" id="PS51387"/>
    </source>
</evidence>
<dbReference type="PANTHER" id="PTHR42973:SF39">
    <property type="entry name" value="FAD-BINDING PCMH-TYPE DOMAIN-CONTAINING PROTEIN"/>
    <property type="match status" value="1"/>
</dbReference>
<comment type="caution">
    <text evidence="8">The sequence shown here is derived from an EMBL/GenBank/DDBJ whole genome shotgun (WGS) entry which is preliminary data.</text>
</comment>
<organism evidence="8 9">
    <name type="scientific">Paraphaeosphaeria minitans</name>
    <dbReference type="NCBI Taxonomy" id="565426"/>
    <lineage>
        <taxon>Eukaryota</taxon>
        <taxon>Fungi</taxon>
        <taxon>Dikarya</taxon>
        <taxon>Ascomycota</taxon>
        <taxon>Pezizomycotina</taxon>
        <taxon>Dothideomycetes</taxon>
        <taxon>Pleosporomycetidae</taxon>
        <taxon>Pleosporales</taxon>
        <taxon>Massarineae</taxon>
        <taxon>Didymosphaeriaceae</taxon>
        <taxon>Paraphaeosphaeria</taxon>
    </lineage>
</organism>
<sequence>MPARMVQTHGASTPPSMSHTDAAASFPQTVKSDGLPFELIAFVDGLRDRGIPVYETQGRAFPAEATMHDRAAVVPAVIVSPRCEEEVIKTVSLLASLNLYSTYPVSVRSGGHGYSNEASCSGIMISMRSMTGQRITDDVLSIEPGCILGQLVPALASKAKAVPHGDCFGVGAGGHFLTAGWDIALARRYGLGRQSVLGGRVVLWDGSKVDVNENSHPDLLHAMRGGAAARVGVVTEIRLRLLDQPPLVSWRFQSLSKSQLATCVSQHAFAHAATLPRDVSISFRFHFETELICSFNVVSLLSVAETLDLLKKHLGSEVASLMLGLLGWHDGPLLALRMIPAAEELAADPMRLAEVTPEDLHQDPLQYWKPAVSAREMASSYFTSISHWSVQDHPARERMYALVIQGGGRMTELQHQCSMPLGQALARFELHWDDPEDEQWSRQFTVQISAAMERTIDRVPGRPYRGDIWLKEQGNDDDLDVICKAYDRRFSLRETVSLVDSQQVVQKAAEA</sequence>
<evidence type="ECO:0000256" key="2">
    <source>
        <dbReference type="ARBA" id="ARBA00005466"/>
    </source>
</evidence>
<keyword evidence="9" id="KW-1185">Reference proteome</keyword>
<dbReference type="Proteomes" id="UP000756921">
    <property type="component" value="Unassembled WGS sequence"/>
</dbReference>
<dbReference type="GO" id="GO:0016491">
    <property type="term" value="F:oxidoreductase activity"/>
    <property type="evidence" value="ECO:0007669"/>
    <property type="project" value="UniProtKB-KW"/>
</dbReference>
<dbReference type="InterPro" id="IPR036318">
    <property type="entry name" value="FAD-bd_PCMH-like_sf"/>
</dbReference>
<dbReference type="GO" id="GO:0071949">
    <property type="term" value="F:FAD binding"/>
    <property type="evidence" value="ECO:0007669"/>
    <property type="project" value="InterPro"/>
</dbReference>
<keyword evidence="4" id="KW-0274">FAD</keyword>
<evidence type="ECO:0000313" key="9">
    <source>
        <dbReference type="Proteomes" id="UP000756921"/>
    </source>
</evidence>
<dbReference type="Gene3D" id="3.30.465.10">
    <property type="match status" value="1"/>
</dbReference>
<dbReference type="AlphaFoldDB" id="A0A9P6KKS9"/>
<evidence type="ECO:0000256" key="3">
    <source>
        <dbReference type="ARBA" id="ARBA00022630"/>
    </source>
</evidence>
<dbReference type="InterPro" id="IPR006094">
    <property type="entry name" value="Oxid_FAD_bind_N"/>
</dbReference>
<evidence type="ECO:0000313" key="8">
    <source>
        <dbReference type="EMBL" id="KAF9730162.1"/>
    </source>
</evidence>
<dbReference type="Pfam" id="PF01565">
    <property type="entry name" value="FAD_binding_4"/>
    <property type="match status" value="1"/>
</dbReference>
<evidence type="ECO:0000256" key="5">
    <source>
        <dbReference type="ARBA" id="ARBA00023002"/>
    </source>
</evidence>